<comment type="similarity">
    <text evidence="1">Belongs to the bacterial sugar transferase family.</text>
</comment>
<organism evidence="6 7">
    <name type="scientific">Ahrensia kielensis</name>
    <dbReference type="NCBI Taxonomy" id="76980"/>
    <lineage>
        <taxon>Bacteria</taxon>
        <taxon>Pseudomonadati</taxon>
        <taxon>Pseudomonadota</taxon>
        <taxon>Alphaproteobacteria</taxon>
        <taxon>Hyphomicrobiales</taxon>
        <taxon>Ahrensiaceae</taxon>
        <taxon>Ahrensia</taxon>
    </lineage>
</organism>
<evidence type="ECO:0000256" key="2">
    <source>
        <dbReference type="ARBA" id="ARBA00023169"/>
    </source>
</evidence>
<feature type="transmembrane region" description="Helical" evidence="3">
    <location>
        <begin position="222"/>
        <end position="243"/>
    </location>
</feature>
<keyword evidence="2" id="KW-0270">Exopolysaccharide synthesis</keyword>
<dbReference type="PANTHER" id="PTHR30576:SF10">
    <property type="entry name" value="SLL5057 PROTEIN"/>
    <property type="match status" value="1"/>
</dbReference>
<evidence type="ECO:0000256" key="1">
    <source>
        <dbReference type="ARBA" id="ARBA00006464"/>
    </source>
</evidence>
<accession>A0ABU9T8Q7</accession>
<dbReference type="InterPro" id="IPR036291">
    <property type="entry name" value="NAD(P)-bd_dom_sf"/>
</dbReference>
<comment type="caution">
    <text evidence="6">The sequence shown here is derived from an EMBL/GenBank/DDBJ whole genome shotgun (WGS) entry which is preliminary data.</text>
</comment>
<feature type="domain" description="Bacterial sugar transferase" evidence="5">
    <location>
        <begin position="217"/>
        <end position="389"/>
    </location>
</feature>
<dbReference type="Proteomes" id="UP001477870">
    <property type="component" value="Unassembled WGS sequence"/>
</dbReference>
<dbReference type="SUPFAM" id="SSF51735">
    <property type="entry name" value="NAD(P)-binding Rossmann-fold domains"/>
    <property type="match status" value="1"/>
</dbReference>
<keyword evidence="3" id="KW-1133">Transmembrane helix</keyword>
<dbReference type="Pfam" id="PF01370">
    <property type="entry name" value="Epimerase"/>
    <property type="match status" value="1"/>
</dbReference>
<evidence type="ECO:0000313" key="7">
    <source>
        <dbReference type="Proteomes" id="UP001477870"/>
    </source>
</evidence>
<keyword evidence="3" id="KW-0472">Membrane</keyword>
<sequence length="393" mass="44085">MAIKIAIPGASGFVGRQIVPLLETKGYELILIGRDKAKLAAVFPSRRVFDYDDLDVAFSGVDAILHLAVLNNNVIATAEEFEAANVDLLKNIILKAKTAKIDKIIYTATIHQQADKSNYAHSKNEAERLLNDLNVIQVTIIRLPIVHGERFAGKLSPLNMLPYPLARYIVAILASFKVTLHITKLANCIDTALDTKASSQIFLTDQQNGNLFYAIIRRFFDIGFSIGVIVVFWWLLIIVWLAIKLTSEGPGVFVQKRVGRYGKIFSLYKFRTMVEGSEQVGSHEINGEAVTKIGRFLRKTKIDELPQIFNILQGDMSLIGPRPCLMIQQELVKARWKRGIFDVLPGITGYAQVQNIDMSDPELLAKVDEKYIKLRTLPLDFKIMVSTILGWKV</sequence>
<proteinExistence type="inferred from homology"/>
<dbReference type="PANTHER" id="PTHR30576">
    <property type="entry name" value="COLANIC BIOSYNTHESIS UDP-GLUCOSE LIPID CARRIER TRANSFERASE"/>
    <property type="match status" value="1"/>
</dbReference>
<keyword evidence="6" id="KW-0808">Transferase</keyword>
<dbReference type="EMBL" id="JBBMQO010000006">
    <property type="protein sequence ID" value="MEM5502235.1"/>
    <property type="molecule type" value="Genomic_DNA"/>
</dbReference>
<evidence type="ECO:0000313" key="6">
    <source>
        <dbReference type="EMBL" id="MEM5502235.1"/>
    </source>
</evidence>
<evidence type="ECO:0000259" key="5">
    <source>
        <dbReference type="Pfam" id="PF02397"/>
    </source>
</evidence>
<dbReference type="InterPro" id="IPR001509">
    <property type="entry name" value="Epimerase_deHydtase"/>
</dbReference>
<reference evidence="6 7" key="1">
    <citation type="submission" date="2024-03" db="EMBL/GenBank/DDBJ databases">
        <title>Community enrichment and isolation of bacterial strains for fucoidan degradation.</title>
        <authorList>
            <person name="Sichert A."/>
        </authorList>
    </citation>
    <scope>NUCLEOTIDE SEQUENCE [LARGE SCALE GENOMIC DNA]</scope>
    <source>
        <strain evidence="6 7">AS62</strain>
    </source>
</reference>
<protein>
    <submittedName>
        <fullName evidence="6">Hybrid nucleoside-diphosphate sugar epimerase/sugar transferase</fullName>
    </submittedName>
</protein>
<keyword evidence="7" id="KW-1185">Reference proteome</keyword>
<dbReference type="Pfam" id="PF02397">
    <property type="entry name" value="Bac_transf"/>
    <property type="match status" value="1"/>
</dbReference>
<dbReference type="GO" id="GO:0016740">
    <property type="term" value="F:transferase activity"/>
    <property type="evidence" value="ECO:0007669"/>
    <property type="project" value="UniProtKB-KW"/>
</dbReference>
<dbReference type="RefSeq" id="WP_342848575.1">
    <property type="nucleotide sequence ID" value="NZ_JBBMQO010000006.1"/>
</dbReference>
<feature type="domain" description="NAD-dependent epimerase/dehydratase" evidence="4">
    <location>
        <begin position="6"/>
        <end position="163"/>
    </location>
</feature>
<evidence type="ECO:0000256" key="3">
    <source>
        <dbReference type="SAM" id="Phobius"/>
    </source>
</evidence>
<dbReference type="InterPro" id="IPR003362">
    <property type="entry name" value="Bact_transf"/>
</dbReference>
<keyword evidence="3" id="KW-0812">Transmembrane</keyword>
<name>A0ABU9T8Q7_9HYPH</name>
<gene>
    <name evidence="6" type="ORF">WNY59_11590</name>
</gene>
<dbReference type="Gene3D" id="3.40.50.720">
    <property type="entry name" value="NAD(P)-binding Rossmann-like Domain"/>
    <property type="match status" value="1"/>
</dbReference>
<evidence type="ECO:0000259" key="4">
    <source>
        <dbReference type="Pfam" id="PF01370"/>
    </source>
</evidence>